<feature type="domain" description="DUF7779" evidence="2">
    <location>
        <begin position="412"/>
        <end position="499"/>
    </location>
</feature>
<accession>A0ABR1RIV0</accession>
<comment type="caution">
    <text evidence="3">The sequence shown here is derived from an EMBL/GenBank/DDBJ whole genome shotgun (WGS) entry which is preliminary data.</text>
</comment>
<evidence type="ECO:0000313" key="3">
    <source>
        <dbReference type="EMBL" id="KAK8013187.1"/>
    </source>
</evidence>
<sequence length="856" mass="97220">METSALEVFFSTEWKKTVDKLRNQLDPDDRSIVDQYRSWNTVQEYVLHDESPAITLIRPALGHLNNFTEFFHSKLGPTLDVAFLWGSLTCLLKVIAEDPAIFGNIPRMIKSFAHRAEAFNSHTSDSHVVGNLVKESCFDIQVLFVDFFVAAVIYVHGADEHQQFFNLPMRIESMPKGPRVRYLMLPHSKTTRFFNRVDVFLQLDECLAYSNSNLSFHSVALHGLGGVGKSTIASSYLQRKYEENEYDVCLWVRAEGMMSLRQSFTDIAFRLKLPGAQHQSDDENLILVKDWLHTTGWFALSGHGRAIITTRDRSLAFEPASFGLEVSSWDGQKGSEFLIFLLKRSIGRDTEAEENSALVLSQRLSGHALAIQHMAALIHDGEFSIQEFMNMYLKDPRRAHASNELTALWDFSFQALDKESFALLGVIAILMPDGIPQQLFEHQNGRRLPEGLEFCADEFSLSAALRKLITLALIKRDRDTRILSIHRVVQAQFKHFLKSDQQQENFNRAVTLLRDVYPGEDSSWGQLYHAWDLCNTYTPHVIHLKGCYMEELKKQKSPDLHATTEFSGLLGDCQRYLYETNALAEGENMCEANLAAINTMKHEPILESLGKAERALEVSKEGYEIRVNENPQKLWLLCLTAQNIGFMSNTANRHGEALTWFDKSHAWWEKLRDSQSDGPSDVPALLQSGHARAKVYVGDYDGATELMNAAYPKIMAGEPVNWAMLGYMQFVQGVMTWQQNDFAAAEELFIKTQNTWLKAGEKGRLHPFNGGCMYRIGMCCLKQGKIQAASRMMPLEHARNLFALSLVMSQDTSERSVADAESLREQAKVFIQRHESCGSALDEEDTYSKSVPIFWR</sequence>
<dbReference type="InterPro" id="IPR011990">
    <property type="entry name" value="TPR-like_helical_dom_sf"/>
</dbReference>
<dbReference type="Pfam" id="PF00931">
    <property type="entry name" value="NB-ARC"/>
    <property type="match status" value="1"/>
</dbReference>
<dbReference type="SUPFAM" id="SSF52540">
    <property type="entry name" value="P-loop containing nucleoside triphosphate hydrolases"/>
    <property type="match status" value="1"/>
</dbReference>
<dbReference type="Gene3D" id="1.25.40.10">
    <property type="entry name" value="Tetratricopeptide repeat domain"/>
    <property type="match status" value="1"/>
</dbReference>
<dbReference type="Gene3D" id="3.40.50.300">
    <property type="entry name" value="P-loop containing nucleotide triphosphate hydrolases"/>
    <property type="match status" value="1"/>
</dbReference>
<dbReference type="PANTHER" id="PTHR35205">
    <property type="entry name" value="NB-ARC AND TPR DOMAIN PROTEIN"/>
    <property type="match status" value="1"/>
</dbReference>
<feature type="domain" description="NB-ARC" evidence="1">
    <location>
        <begin position="216"/>
        <end position="285"/>
    </location>
</feature>
<protein>
    <submittedName>
        <fullName evidence="3">NB-ARC and TPR domain protein</fullName>
    </submittedName>
</protein>
<gene>
    <name evidence="3" type="ORF">PG991_009458</name>
</gene>
<dbReference type="EMBL" id="JAQQWI010000014">
    <property type="protein sequence ID" value="KAK8013187.1"/>
    <property type="molecule type" value="Genomic_DNA"/>
</dbReference>
<name>A0ABR1RIV0_9PEZI</name>
<dbReference type="InterPro" id="IPR056681">
    <property type="entry name" value="DUF7779"/>
</dbReference>
<organism evidence="3 4">
    <name type="scientific">Apiospora marii</name>
    <dbReference type="NCBI Taxonomy" id="335849"/>
    <lineage>
        <taxon>Eukaryota</taxon>
        <taxon>Fungi</taxon>
        <taxon>Dikarya</taxon>
        <taxon>Ascomycota</taxon>
        <taxon>Pezizomycotina</taxon>
        <taxon>Sordariomycetes</taxon>
        <taxon>Xylariomycetidae</taxon>
        <taxon>Amphisphaeriales</taxon>
        <taxon>Apiosporaceae</taxon>
        <taxon>Apiospora</taxon>
    </lineage>
</organism>
<dbReference type="Proteomes" id="UP001396898">
    <property type="component" value="Unassembled WGS sequence"/>
</dbReference>
<evidence type="ECO:0000259" key="2">
    <source>
        <dbReference type="Pfam" id="PF25000"/>
    </source>
</evidence>
<evidence type="ECO:0000313" key="4">
    <source>
        <dbReference type="Proteomes" id="UP001396898"/>
    </source>
</evidence>
<dbReference type="InterPro" id="IPR027417">
    <property type="entry name" value="P-loop_NTPase"/>
</dbReference>
<evidence type="ECO:0000259" key="1">
    <source>
        <dbReference type="Pfam" id="PF00931"/>
    </source>
</evidence>
<dbReference type="SUPFAM" id="SSF48452">
    <property type="entry name" value="TPR-like"/>
    <property type="match status" value="1"/>
</dbReference>
<dbReference type="PANTHER" id="PTHR35205:SF1">
    <property type="entry name" value="ZU5 DOMAIN-CONTAINING PROTEIN"/>
    <property type="match status" value="1"/>
</dbReference>
<keyword evidence="4" id="KW-1185">Reference proteome</keyword>
<reference evidence="3 4" key="1">
    <citation type="submission" date="2023-01" db="EMBL/GenBank/DDBJ databases">
        <title>Analysis of 21 Apiospora genomes using comparative genomics revels a genus with tremendous synthesis potential of carbohydrate active enzymes and secondary metabolites.</title>
        <authorList>
            <person name="Sorensen T."/>
        </authorList>
    </citation>
    <scope>NUCLEOTIDE SEQUENCE [LARGE SCALE GENOMIC DNA]</scope>
    <source>
        <strain evidence="3 4">CBS 20057</strain>
    </source>
</reference>
<dbReference type="InterPro" id="IPR002182">
    <property type="entry name" value="NB-ARC"/>
</dbReference>
<proteinExistence type="predicted"/>
<dbReference type="Pfam" id="PF25000">
    <property type="entry name" value="DUF7779"/>
    <property type="match status" value="1"/>
</dbReference>